<feature type="compositionally biased region" description="Basic and acidic residues" evidence="1">
    <location>
        <begin position="174"/>
        <end position="198"/>
    </location>
</feature>
<feature type="region of interest" description="Disordered" evidence="1">
    <location>
        <begin position="174"/>
        <end position="217"/>
    </location>
</feature>
<dbReference type="InterPro" id="IPR002716">
    <property type="entry name" value="PIN_dom"/>
</dbReference>
<feature type="compositionally biased region" description="Basic and acidic residues" evidence="1">
    <location>
        <begin position="552"/>
        <end position="561"/>
    </location>
</feature>
<feature type="domain" description="PIN" evidence="2">
    <location>
        <begin position="631"/>
        <end position="704"/>
    </location>
</feature>
<evidence type="ECO:0000259" key="2">
    <source>
        <dbReference type="Pfam" id="PF13638"/>
    </source>
</evidence>
<organism evidence="3 4">
    <name type="scientific">Bodo saltans</name>
    <name type="common">Flagellated protozoan</name>
    <dbReference type="NCBI Taxonomy" id="75058"/>
    <lineage>
        <taxon>Eukaryota</taxon>
        <taxon>Discoba</taxon>
        <taxon>Euglenozoa</taxon>
        <taxon>Kinetoplastea</taxon>
        <taxon>Metakinetoplastina</taxon>
        <taxon>Eubodonida</taxon>
        <taxon>Bodonidae</taxon>
        <taxon>Bodo</taxon>
    </lineage>
</organism>
<dbReference type="Gene3D" id="3.40.50.1010">
    <property type="entry name" value="5'-nuclease"/>
    <property type="match status" value="1"/>
</dbReference>
<dbReference type="EMBL" id="CYKH01002182">
    <property type="protein sequence ID" value="CUG93682.1"/>
    <property type="molecule type" value="Genomic_DNA"/>
</dbReference>
<dbReference type="Proteomes" id="UP000051952">
    <property type="component" value="Unassembled WGS sequence"/>
</dbReference>
<evidence type="ECO:0000256" key="1">
    <source>
        <dbReference type="SAM" id="MobiDB-lite"/>
    </source>
</evidence>
<protein>
    <recommendedName>
        <fullName evidence="2">PIN domain-containing protein</fullName>
    </recommendedName>
</protein>
<dbReference type="AlphaFoldDB" id="A0A0S4JQ65"/>
<feature type="region of interest" description="Disordered" evidence="1">
    <location>
        <begin position="541"/>
        <end position="597"/>
    </location>
</feature>
<accession>A0A0S4JQ65</accession>
<evidence type="ECO:0000313" key="4">
    <source>
        <dbReference type="Proteomes" id="UP000051952"/>
    </source>
</evidence>
<dbReference type="VEuPathDB" id="TriTrypDB:BSAL_44140"/>
<sequence>MQHRQPDIIVPSAASTAPLSAAVKETAVDNEVVRVRGPLMRLPSVRCWGSLPAAGGAAWPPTAFSSFASASSGGGGGLFAAAVAAATHIHGNGAFTTTTSSSSLSLPVWPVIVQTVQNTVTDVSGNTSGSDNKKTHAHVSIDVQFDDGNNDDAASTKSSAASFKEFVPMKRSRYEKQMEAVQAHERRKERREERRAAAAEEQQATRQRNHNGNNDIPYDEELGHLLFDPVGASSDVVNGGSDIGNEGGHRGDKSSSSLVYPSWVDLPVGALPPPRSVVLPEFSLRCRLTDDRHARQRQQIREDERRLGLWRKHYEEQDSKNGGSHDRNSAEHHCLDAKEAAVAAALDALMRSVYTAGWRPRGGAANNTPAASLSAAHLQQQQSHNNIHEVLSKLPTGVVMVFDTSSLISASRWVDVLELLMSLGNTIVVPPTVLHELDFTIKRWRAKEHQIWIAQRNAEEQQQQQTHGNAPTMDQNEQSRASFSGGGHRGRGGRGGSANSKRPRSDDDDHHHLNPHQRRRDVVDENLAKRALVLRDWLSLQRQEEEEEEESPGDRKIDSLQRKPPTVDDGGDEDDSYNNRCGRNNNNIDEEEQNDSSRNTFLSRFAPGRATVAGSLDTIETIWRQQQQQGEQDIMTAILPPHNNDDRILRVAMYFSKMFLSMPLQPSSSDKDHRSSLRRRRPVLLVTDDRILALKARSEQVAVATSIQLLQWK</sequence>
<name>A0A0S4JQ65_BODSA</name>
<reference evidence="4" key="1">
    <citation type="submission" date="2015-09" db="EMBL/GenBank/DDBJ databases">
        <authorList>
            <consortium name="Pathogen Informatics"/>
        </authorList>
    </citation>
    <scope>NUCLEOTIDE SEQUENCE [LARGE SCALE GENOMIC DNA]</scope>
    <source>
        <strain evidence="4">Lake Konstanz</strain>
    </source>
</reference>
<feature type="compositionally biased region" description="Polar residues" evidence="1">
    <location>
        <begin position="466"/>
        <end position="478"/>
    </location>
</feature>
<keyword evidence="4" id="KW-1185">Reference proteome</keyword>
<gene>
    <name evidence="3" type="ORF">BSAL_44140</name>
</gene>
<feature type="compositionally biased region" description="Basic and acidic residues" evidence="1">
    <location>
        <begin position="503"/>
        <end position="512"/>
    </location>
</feature>
<proteinExistence type="predicted"/>
<evidence type="ECO:0000313" key="3">
    <source>
        <dbReference type="EMBL" id="CUG93682.1"/>
    </source>
</evidence>
<dbReference type="Pfam" id="PF13638">
    <property type="entry name" value="PIN_4"/>
    <property type="match status" value="1"/>
</dbReference>
<feature type="compositionally biased region" description="Low complexity" evidence="1">
    <location>
        <begin position="578"/>
        <end position="587"/>
    </location>
</feature>
<feature type="region of interest" description="Disordered" evidence="1">
    <location>
        <begin position="458"/>
        <end position="524"/>
    </location>
</feature>